<accession>A0A7X0NKM0</accession>
<organism evidence="2 3">
    <name type="scientific">Thalassotalea piscium</name>
    <dbReference type="NCBI Taxonomy" id="1230533"/>
    <lineage>
        <taxon>Bacteria</taxon>
        <taxon>Pseudomonadati</taxon>
        <taxon>Pseudomonadota</taxon>
        <taxon>Gammaproteobacteria</taxon>
        <taxon>Alteromonadales</taxon>
        <taxon>Colwelliaceae</taxon>
        <taxon>Thalassotalea</taxon>
    </lineage>
</organism>
<gene>
    <name evidence="2" type="ORF">HNQ55_003713</name>
</gene>
<dbReference type="Gene3D" id="3.40.190.10">
    <property type="entry name" value="Periplasmic binding protein-like II"/>
    <property type="match status" value="2"/>
</dbReference>
<comment type="caution">
    <text evidence="2">The sequence shown here is derived from an EMBL/GenBank/DDBJ whole genome shotgun (WGS) entry which is preliminary data.</text>
</comment>
<sequence>MLYRQFLLLITLLFTTLISTCNAEQITIHTNNWAEFNAFQNNDATESLSIATNMHALKDVYSSIKFKYMTTQRTLQYIDEGHSICVVNRVKTKERLEKYIFSQPINLFLSQRLYQQADSTPLQSSNNVINLSDIFNEKPNAQILLAEQVSYGDAIDAELKKIPEKNIMRRYSGEQDIGIANMFVKKRAEFAILYPQQVFNFITNIDARSYEINGNPPYILGYLMCTKNPANSNFIKKVNHQLNSNIEELLKLHLNFVDPTDKIMLTHYFDQAFKHKLTETP</sequence>
<proteinExistence type="predicted"/>
<dbReference type="SUPFAM" id="SSF53850">
    <property type="entry name" value="Periplasmic binding protein-like II"/>
    <property type="match status" value="1"/>
</dbReference>
<protein>
    <submittedName>
        <fullName evidence="2">Uncharacterized protein (TIGR02285 family)</fullName>
    </submittedName>
</protein>
<dbReference type="AlphaFoldDB" id="A0A7X0NKM0"/>
<dbReference type="RefSeq" id="WP_184426906.1">
    <property type="nucleotide sequence ID" value="NZ_AP027362.1"/>
</dbReference>
<name>A0A7X0NKM0_9GAMM</name>
<keyword evidence="3" id="KW-1185">Reference proteome</keyword>
<keyword evidence="1" id="KW-0732">Signal</keyword>
<feature type="chain" id="PRO_5030578064" evidence="1">
    <location>
        <begin position="24"/>
        <end position="281"/>
    </location>
</feature>
<dbReference type="Proteomes" id="UP000537141">
    <property type="component" value="Unassembled WGS sequence"/>
</dbReference>
<reference evidence="2 3" key="1">
    <citation type="submission" date="2020-08" db="EMBL/GenBank/DDBJ databases">
        <title>Genomic Encyclopedia of Type Strains, Phase IV (KMG-IV): sequencing the most valuable type-strain genomes for metagenomic binning, comparative biology and taxonomic classification.</title>
        <authorList>
            <person name="Goeker M."/>
        </authorList>
    </citation>
    <scope>NUCLEOTIDE SEQUENCE [LARGE SCALE GENOMIC DNA]</scope>
    <source>
        <strain evidence="2 3">DSM 26287</strain>
    </source>
</reference>
<dbReference type="EMBL" id="JACHHU010000055">
    <property type="protein sequence ID" value="MBB6545170.1"/>
    <property type="molecule type" value="Genomic_DNA"/>
</dbReference>
<evidence type="ECO:0000313" key="3">
    <source>
        <dbReference type="Proteomes" id="UP000537141"/>
    </source>
</evidence>
<evidence type="ECO:0000256" key="1">
    <source>
        <dbReference type="SAM" id="SignalP"/>
    </source>
</evidence>
<feature type="signal peptide" evidence="1">
    <location>
        <begin position="1"/>
        <end position="23"/>
    </location>
</feature>
<evidence type="ECO:0000313" key="2">
    <source>
        <dbReference type="EMBL" id="MBB6545170.1"/>
    </source>
</evidence>